<dbReference type="AlphaFoldDB" id="W2TP55"/>
<keyword evidence="1" id="KW-0812">Transmembrane</keyword>
<dbReference type="EMBL" id="KI658176">
    <property type="protein sequence ID" value="ETN83563.1"/>
    <property type="molecule type" value="Genomic_DNA"/>
</dbReference>
<evidence type="ECO:0000256" key="1">
    <source>
        <dbReference type="SAM" id="Phobius"/>
    </source>
</evidence>
<evidence type="ECO:0000313" key="3">
    <source>
        <dbReference type="EMBL" id="ETN83563.1"/>
    </source>
</evidence>
<organism evidence="3 4">
    <name type="scientific">Necator americanus</name>
    <name type="common">Human hookworm</name>
    <dbReference type="NCBI Taxonomy" id="51031"/>
    <lineage>
        <taxon>Eukaryota</taxon>
        <taxon>Metazoa</taxon>
        <taxon>Ecdysozoa</taxon>
        <taxon>Nematoda</taxon>
        <taxon>Chromadorea</taxon>
        <taxon>Rhabditida</taxon>
        <taxon>Rhabditina</taxon>
        <taxon>Rhabditomorpha</taxon>
        <taxon>Strongyloidea</taxon>
        <taxon>Ancylostomatidae</taxon>
        <taxon>Bunostominae</taxon>
        <taxon>Necator</taxon>
    </lineage>
</organism>
<reference evidence="4" key="1">
    <citation type="journal article" date="2014" name="Nat. Genet.">
        <title>Genome of the human hookworm Necator americanus.</title>
        <authorList>
            <person name="Tang Y.T."/>
            <person name="Gao X."/>
            <person name="Rosa B.A."/>
            <person name="Abubucker S."/>
            <person name="Hallsworth-Pepin K."/>
            <person name="Martin J."/>
            <person name="Tyagi R."/>
            <person name="Heizer E."/>
            <person name="Zhang X."/>
            <person name="Bhonagiri-Palsikar V."/>
            <person name="Minx P."/>
            <person name="Warren W.C."/>
            <person name="Wang Q."/>
            <person name="Zhan B."/>
            <person name="Hotez P.J."/>
            <person name="Sternberg P.W."/>
            <person name="Dougall A."/>
            <person name="Gaze S.T."/>
            <person name="Mulvenna J."/>
            <person name="Sotillo J."/>
            <person name="Ranganathan S."/>
            <person name="Rabelo E.M."/>
            <person name="Wilson R.K."/>
            <person name="Felgner P.L."/>
            <person name="Bethony J."/>
            <person name="Hawdon J.M."/>
            <person name="Gasser R.B."/>
            <person name="Loukas A."/>
            <person name="Mitreva M."/>
        </authorList>
    </citation>
    <scope>NUCLEOTIDE SEQUENCE [LARGE SCALE GENOMIC DNA]</scope>
</reference>
<feature type="transmembrane region" description="Helical" evidence="1">
    <location>
        <begin position="99"/>
        <end position="120"/>
    </location>
</feature>
<proteinExistence type="predicted"/>
<protein>
    <recommendedName>
        <fullName evidence="5">G-protein coupled receptors family 1 profile domain-containing protein</fullName>
    </recommendedName>
</protein>
<keyword evidence="1" id="KW-1133">Transmembrane helix</keyword>
<keyword evidence="2" id="KW-0732">Signal</keyword>
<name>W2TP55_NECAM</name>
<dbReference type="OrthoDB" id="6076970at2759"/>
<sequence>LIILLFCSILLWSDIRDIMEGVKEFHHSISCHNAQSPDPKAHYSLLNLLCQSSMEQIMCTDKYRRLIKIESWMMEYVDDGGDSSSDVSDMHYAKGVMTIIYITVFLIGTPGNLWIICKLIQASL</sequence>
<keyword evidence="4" id="KW-1185">Reference proteome</keyword>
<accession>W2TP55</accession>
<dbReference type="KEGG" id="nai:NECAME_17427"/>
<evidence type="ECO:0008006" key="5">
    <source>
        <dbReference type="Google" id="ProtNLM"/>
    </source>
</evidence>
<keyword evidence="1" id="KW-0472">Membrane</keyword>
<evidence type="ECO:0000256" key="2">
    <source>
        <dbReference type="SAM" id="SignalP"/>
    </source>
</evidence>
<feature type="chain" id="PRO_5012204109" description="G-protein coupled receptors family 1 profile domain-containing protein" evidence="2">
    <location>
        <begin position="16"/>
        <end position="124"/>
    </location>
</feature>
<dbReference type="Proteomes" id="UP000053676">
    <property type="component" value="Unassembled WGS sequence"/>
</dbReference>
<gene>
    <name evidence="3" type="ORF">NECAME_17427</name>
</gene>
<feature type="non-terminal residue" evidence="3">
    <location>
        <position position="1"/>
    </location>
</feature>
<evidence type="ECO:0000313" key="4">
    <source>
        <dbReference type="Proteomes" id="UP000053676"/>
    </source>
</evidence>
<feature type="signal peptide" evidence="2">
    <location>
        <begin position="1"/>
        <end position="15"/>
    </location>
</feature>